<keyword evidence="1" id="KW-0805">Transcription regulation</keyword>
<evidence type="ECO:0000256" key="2">
    <source>
        <dbReference type="SAM" id="Phobius"/>
    </source>
</evidence>
<keyword evidence="2" id="KW-0812">Transmembrane</keyword>
<dbReference type="InterPro" id="IPR045104">
    <property type="entry name" value="Alfin"/>
</dbReference>
<feature type="domain" description="Alfin N-terminal" evidence="3">
    <location>
        <begin position="10"/>
        <end position="99"/>
    </location>
</feature>
<dbReference type="GO" id="GO:0003712">
    <property type="term" value="F:transcription coregulator activity"/>
    <property type="evidence" value="ECO:0007669"/>
    <property type="project" value="TreeGrafter"/>
</dbReference>
<evidence type="ECO:0000313" key="4">
    <source>
        <dbReference type="EMBL" id="VVB13356.1"/>
    </source>
</evidence>
<keyword evidence="1" id="KW-0479">Metal-binding</keyword>
<gene>
    <name evidence="4" type="ORF">ANE_LOCUS23800</name>
</gene>
<protein>
    <recommendedName>
        <fullName evidence="1">PHD finger protein ALFIN-LIKE</fullName>
    </recommendedName>
</protein>
<dbReference type="AlphaFoldDB" id="A0A565CII0"/>
<keyword evidence="1" id="KW-0539">Nucleus</keyword>
<keyword evidence="1" id="KW-0804">Transcription</keyword>
<comment type="caution">
    <text evidence="4">The sequence shown here is derived from an EMBL/GenBank/DDBJ whole genome shotgun (WGS) entry which is preliminary data.</text>
</comment>
<evidence type="ECO:0000256" key="1">
    <source>
        <dbReference type="RuleBase" id="RU369089"/>
    </source>
</evidence>
<feature type="transmembrane region" description="Helical" evidence="2">
    <location>
        <begin position="55"/>
        <end position="78"/>
    </location>
</feature>
<comment type="domain">
    <text evidence="1">The PHD-type zinc finger mediates the binding to H3K4me3.</text>
</comment>
<comment type="similarity">
    <text evidence="1">Belongs to the Alfin family.</text>
</comment>
<evidence type="ECO:0000313" key="5">
    <source>
        <dbReference type="Proteomes" id="UP000489600"/>
    </source>
</evidence>
<dbReference type="GO" id="GO:0005634">
    <property type="term" value="C:nucleus"/>
    <property type="evidence" value="ECO:0007669"/>
    <property type="project" value="UniProtKB-SubCell"/>
</dbReference>
<dbReference type="InterPro" id="IPR021998">
    <property type="entry name" value="Alfin_N"/>
</dbReference>
<dbReference type="Proteomes" id="UP000489600">
    <property type="component" value="Unassembled WGS sequence"/>
</dbReference>
<dbReference type="EMBL" id="CABITT030000008">
    <property type="protein sequence ID" value="VVB13356.1"/>
    <property type="molecule type" value="Genomic_DNA"/>
</dbReference>
<dbReference type="GO" id="GO:0008270">
    <property type="term" value="F:zinc ion binding"/>
    <property type="evidence" value="ECO:0007669"/>
    <property type="project" value="UniProtKB-KW"/>
</dbReference>
<keyword evidence="1" id="KW-0156">Chromatin regulator</keyword>
<comment type="function">
    <text evidence="1">Histone-binding component that specifically recognizes H3 tails trimethylated on 'Lys-4' (H3K4me3), which mark transcription start sites of virtually all active genes.</text>
</comment>
<name>A0A565CII0_9BRAS</name>
<keyword evidence="5" id="KW-1185">Reference proteome</keyword>
<evidence type="ECO:0000259" key="3">
    <source>
        <dbReference type="Pfam" id="PF12165"/>
    </source>
</evidence>
<accession>A0A565CII0</accession>
<keyword evidence="2" id="KW-0472">Membrane</keyword>
<dbReference type="GO" id="GO:0000976">
    <property type="term" value="F:transcription cis-regulatory region binding"/>
    <property type="evidence" value="ECO:0007669"/>
    <property type="project" value="TreeGrafter"/>
</dbReference>
<comment type="subunit">
    <text evidence="1">Interacts with H3K4me3 and to a lesser extent with H3K4me2.</text>
</comment>
<dbReference type="GO" id="GO:0006325">
    <property type="term" value="P:chromatin organization"/>
    <property type="evidence" value="ECO:0007669"/>
    <property type="project" value="UniProtKB-UniRule"/>
</dbReference>
<dbReference type="GO" id="GO:0042393">
    <property type="term" value="F:histone binding"/>
    <property type="evidence" value="ECO:0007669"/>
    <property type="project" value="UniProtKB-UniRule"/>
</dbReference>
<organism evidence="4 5">
    <name type="scientific">Arabis nemorensis</name>
    <dbReference type="NCBI Taxonomy" id="586526"/>
    <lineage>
        <taxon>Eukaryota</taxon>
        <taxon>Viridiplantae</taxon>
        <taxon>Streptophyta</taxon>
        <taxon>Embryophyta</taxon>
        <taxon>Tracheophyta</taxon>
        <taxon>Spermatophyta</taxon>
        <taxon>Magnoliopsida</taxon>
        <taxon>eudicotyledons</taxon>
        <taxon>Gunneridae</taxon>
        <taxon>Pentapetalae</taxon>
        <taxon>rosids</taxon>
        <taxon>malvids</taxon>
        <taxon>Brassicales</taxon>
        <taxon>Brassicaceae</taxon>
        <taxon>Arabideae</taxon>
        <taxon>Arabis</taxon>
    </lineage>
</organism>
<keyword evidence="2" id="KW-1133">Transmembrane helix</keyword>
<dbReference type="GO" id="GO:0006355">
    <property type="term" value="P:regulation of DNA-templated transcription"/>
    <property type="evidence" value="ECO:0007669"/>
    <property type="project" value="UniProtKB-UniRule"/>
</dbReference>
<reference evidence="4" key="1">
    <citation type="submission" date="2019-07" db="EMBL/GenBank/DDBJ databases">
        <authorList>
            <person name="Dittberner H."/>
        </authorList>
    </citation>
    <scope>NUCLEOTIDE SEQUENCE [LARGE SCALE GENOMIC DNA]</scope>
</reference>
<keyword evidence="1" id="KW-0863">Zinc-finger</keyword>
<sequence length="114" mass="13568">MRVSTLRAIREDLCLYAYPNKKWQVTPPFEQLPQRLPEPVLGINFARDGMQRKDWLLLVAAHCDVWLLSLVSFFGSWLTRDERTRLFDRLNELPTLYEEAENRHPWIPETSPEK</sequence>
<proteinExistence type="inferred from homology"/>
<comment type="subcellular location">
    <subcellularLocation>
        <location evidence="1">Nucleus</location>
    </subcellularLocation>
</comment>
<dbReference type="PANTHER" id="PTHR12321">
    <property type="entry name" value="CPG BINDING PROTEIN"/>
    <property type="match status" value="1"/>
</dbReference>
<dbReference type="PANTHER" id="PTHR12321:SF39">
    <property type="entry name" value="PHD FINGER PROTEIN ALFIN-LIKE 2"/>
    <property type="match status" value="1"/>
</dbReference>
<keyword evidence="1" id="KW-0862">Zinc</keyword>
<dbReference type="Pfam" id="PF12165">
    <property type="entry name" value="Alfin"/>
    <property type="match status" value="1"/>
</dbReference>
<dbReference type="OrthoDB" id="1638469at2759"/>